<dbReference type="KEGG" id="pgr:PGTG_10298"/>
<feature type="region of interest" description="Disordered" evidence="1">
    <location>
        <begin position="31"/>
        <end position="53"/>
    </location>
</feature>
<sequence>MDQLALAGTQLLFHFILHHNISPTCTHPIPVTSRTRGDPYSKKQRDRPTEFERTKAKQMLCGSSNYLPAHLVGVPGPCDHARYFLLSTRVAPFEQSQSVNQESLLLFCFGVCVVMVLGSS</sequence>
<dbReference type="GeneID" id="10526801"/>
<proteinExistence type="predicted"/>
<reference evidence="3" key="2">
    <citation type="journal article" date="2011" name="Proc. Natl. Acad. Sci. U.S.A.">
        <title>Obligate biotrophy features unraveled by the genomic analysis of rust fungi.</title>
        <authorList>
            <person name="Duplessis S."/>
            <person name="Cuomo C.A."/>
            <person name="Lin Y.-C."/>
            <person name="Aerts A."/>
            <person name="Tisserant E."/>
            <person name="Veneault-Fourrey C."/>
            <person name="Joly D.L."/>
            <person name="Hacquard S."/>
            <person name="Amselem J."/>
            <person name="Cantarel B.L."/>
            <person name="Chiu R."/>
            <person name="Coutinho P.M."/>
            <person name="Feau N."/>
            <person name="Field M."/>
            <person name="Frey P."/>
            <person name="Gelhaye E."/>
            <person name="Goldberg J."/>
            <person name="Grabherr M.G."/>
            <person name="Kodira C.D."/>
            <person name="Kohler A."/>
            <person name="Kuees U."/>
            <person name="Lindquist E.A."/>
            <person name="Lucas S.M."/>
            <person name="Mago R."/>
            <person name="Mauceli E."/>
            <person name="Morin E."/>
            <person name="Murat C."/>
            <person name="Pangilinan J.L."/>
            <person name="Park R."/>
            <person name="Pearson M."/>
            <person name="Quesneville H."/>
            <person name="Rouhier N."/>
            <person name="Sakthikumar S."/>
            <person name="Salamov A.A."/>
            <person name="Schmutz J."/>
            <person name="Selles B."/>
            <person name="Shapiro H."/>
            <person name="Tanguay P."/>
            <person name="Tuskan G.A."/>
            <person name="Henrissat B."/>
            <person name="Van de Peer Y."/>
            <person name="Rouze P."/>
            <person name="Ellis J.G."/>
            <person name="Dodds P.N."/>
            <person name="Schein J.E."/>
            <person name="Zhong S."/>
            <person name="Hamelin R.C."/>
            <person name="Grigoriev I.V."/>
            <person name="Szabo L.J."/>
            <person name="Martin F."/>
        </authorList>
    </citation>
    <scope>NUCLEOTIDE SEQUENCE [LARGE SCALE GENOMIC DNA]</scope>
    <source>
        <strain evidence="3">CRL 75-36-700-3 / race SCCL</strain>
    </source>
</reference>
<dbReference type="EMBL" id="DS178292">
    <property type="protein sequence ID" value="EFP84827.1"/>
    <property type="molecule type" value="Genomic_DNA"/>
</dbReference>
<accession>E3KKK2</accession>
<dbReference type="VEuPathDB" id="FungiDB:PGTG_10298"/>
<organism evidence="2 3">
    <name type="scientific">Puccinia graminis f. sp. tritici (strain CRL 75-36-700-3 / race SCCL)</name>
    <name type="common">Black stem rust fungus</name>
    <dbReference type="NCBI Taxonomy" id="418459"/>
    <lineage>
        <taxon>Eukaryota</taxon>
        <taxon>Fungi</taxon>
        <taxon>Dikarya</taxon>
        <taxon>Basidiomycota</taxon>
        <taxon>Pucciniomycotina</taxon>
        <taxon>Pucciniomycetes</taxon>
        <taxon>Pucciniales</taxon>
        <taxon>Pucciniaceae</taxon>
        <taxon>Puccinia</taxon>
    </lineage>
</organism>
<gene>
    <name evidence="2" type="ORF">PGTG_10298</name>
</gene>
<protein>
    <submittedName>
        <fullName evidence="2">Uncharacterized protein</fullName>
    </submittedName>
</protein>
<dbReference type="RefSeq" id="XP_003329246.1">
    <property type="nucleotide sequence ID" value="XM_003329198.1"/>
</dbReference>
<reference key="1">
    <citation type="submission" date="2007-01" db="EMBL/GenBank/DDBJ databases">
        <title>The Genome Sequence of Puccinia graminis f. sp. tritici Strain CRL 75-36-700-3.</title>
        <authorList>
            <consortium name="The Broad Institute Genome Sequencing Platform"/>
            <person name="Birren B."/>
            <person name="Lander E."/>
            <person name="Galagan J."/>
            <person name="Nusbaum C."/>
            <person name="Devon K."/>
            <person name="Cuomo C."/>
            <person name="Jaffe D."/>
            <person name="Butler J."/>
            <person name="Alvarez P."/>
            <person name="Gnerre S."/>
            <person name="Grabherr M."/>
            <person name="Mauceli E."/>
            <person name="Brockman W."/>
            <person name="Young S."/>
            <person name="LaButti K."/>
            <person name="Sykes S."/>
            <person name="DeCaprio D."/>
            <person name="Crawford M."/>
            <person name="Koehrsen M."/>
            <person name="Engels R."/>
            <person name="Montgomery P."/>
            <person name="Pearson M."/>
            <person name="Howarth C."/>
            <person name="Larson L."/>
            <person name="White J."/>
            <person name="Zeng Q."/>
            <person name="Kodira C."/>
            <person name="Yandava C."/>
            <person name="Alvarado L."/>
            <person name="O'Leary S."/>
            <person name="Szabo L."/>
            <person name="Dean R."/>
            <person name="Schein J."/>
        </authorList>
    </citation>
    <scope>NUCLEOTIDE SEQUENCE</scope>
    <source>
        <strain>CRL 75-36-700-3</strain>
    </source>
</reference>
<dbReference type="HOGENOM" id="CLU_2050805_0_0_1"/>
<dbReference type="InParanoid" id="E3KKK2"/>
<name>E3KKK2_PUCGT</name>
<evidence type="ECO:0000313" key="3">
    <source>
        <dbReference type="Proteomes" id="UP000008783"/>
    </source>
</evidence>
<feature type="compositionally biased region" description="Basic and acidic residues" evidence="1">
    <location>
        <begin position="35"/>
        <end position="53"/>
    </location>
</feature>
<dbReference type="Proteomes" id="UP000008783">
    <property type="component" value="Unassembled WGS sequence"/>
</dbReference>
<dbReference type="AlphaFoldDB" id="E3KKK2"/>
<evidence type="ECO:0000313" key="2">
    <source>
        <dbReference type="EMBL" id="EFP84827.1"/>
    </source>
</evidence>
<evidence type="ECO:0000256" key="1">
    <source>
        <dbReference type="SAM" id="MobiDB-lite"/>
    </source>
</evidence>
<keyword evidence="3" id="KW-1185">Reference proteome</keyword>